<organism evidence="1 2">
    <name type="scientific">Paracraurococcus lichenis</name>
    <dbReference type="NCBI Taxonomy" id="3064888"/>
    <lineage>
        <taxon>Bacteria</taxon>
        <taxon>Pseudomonadati</taxon>
        <taxon>Pseudomonadota</taxon>
        <taxon>Alphaproteobacteria</taxon>
        <taxon>Acetobacterales</taxon>
        <taxon>Roseomonadaceae</taxon>
        <taxon>Paracraurococcus</taxon>
    </lineage>
</organism>
<evidence type="ECO:0000313" key="1">
    <source>
        <dbReference type="EMBL" id="MDO9711272.1"/>
    </source>
</evidence>
<dbReference type="PANTHER" id="PTHR21174">
    <property type="match status" value="1"/>
</dbReference>
<reference evidence="1 2" key="1">
    <citation type="submission" date="2023-08" db="EMBL/GenBank/DDBJ databases">
        <title>The draft genome sequence of Paracraurococcus sp. LOR1-02.</title>
        <authorList>
            <person name="Kingkaew E."/>
            <person name="Tanasupawat S."/>
        </authorList>
    </citation>
    <scope>NUCLEOTIDE SEQUENCE [LARGE SCALE GENOMIC DNA]</scope>
    <source>
        <strain evidence="1 2">LOR1-02</strain>
    </source>
</reference>
<accession>A0ABT9E527</accession>
<evidence type="ECO:0008006" key="3">
    <source>
        <dbReference type="Google" id="ProtNLM"/>
    </source>
</evidence>
<protein>
    <recommendedName>
        <fullName evidence="3">Phosphohydrolase</fullName>
    </recommendedName>
</protein>
<proteinExistence type="predicted"/>
<sequence>MNRPRGFNDLLGMLDLPAPVRADLLRRMGEPWRGYHGMRHLAVLWARHRRFGRSGPMRRPRMAKLIAAAILFHDSVLVPGACDNEARSAELWERAARRLRGFTPAEIAWVADTIRATCDHLNARLPHGERGAARQWMLDLDLTPIGEDPVTFERNGRELRAEARHLDDATYAEAQRAFLGRMRAAPRMLRHPKLHATFEARARANIGRELERPPRSA</sequence>
<dbReference type="EMBL" id="JAUTWS010000026">
    <property type="protein sequence ID" value="MDO9711272.1"/>
    <property type="molecule type" value="Genomic_DNA"/>
</dbReference>
<evidence type="ECO:0000313" key="2">
    <source>
        <dbReference type="Proteomes" id="UP001243009"/>
    </source>
</evidence>
<dbReference type="InterPro" id="IPR009218">
    <property type="entry name" value="HD_phosphohydro"/>
</dbReference>
<name>A0ABT9E527_9PROT</name>
<comment type="caution">
    <text evidence="1">The sequence shown here is derived from an EMBL/GenBank/DDBJ whole genome shotgun (WGS) entry which is preliminary data.</text>
</comment>
<dbReference type="SUPFAM" id="SSF109604">
    <property type="entry name" value="HD-domain/PDEase-like"/>
    <property type="match status" value="1"/>
</dbReference>
<dbReference type="Proteomes" id="UP001243009">
    <property type="component" value="Unassembled WGS sequence"/>
</dbReference>
<dbReference type="RefSeq" id="WP_305106128.1">
    <property type="nucleotide sequence ID" value="NZ_JAUTWS010000026.1"/>
</dbReference>
<gene>
    <name evidence="1" type="ORF">Q7A36_23175</name>
</gene>
<dbReference type="PANTHER" id="PTHR21174:SF0">
    <property type="entry name" value="HD PHOSPHOHYDROLASE FAMILY PROTEIN-RELATED"/>
    <property type="match status" value="1"/>
</dbReference>
<keyword evidence="2" id="KW-1185">Reference proteome</keyword>